<dbReference type="PANTHER" id="PTHR37702:SF1">
    <property type="entry name" value="HYDROXYPROLINE-RICH GLYCOPROTEIN FAMILY PROTEIN"/>
    <property type="match status" value="1"/>
</dbReference>
<name>A0ABD1R9D3_9LAMI</name>
<gene>
    <name evidence="2" type="ORF">Adt_29781</name>
</gene>
<comment type="caution">
    <text evidence="2">The sequence shown here is derived from an EMBL/GenBank/DDBJ whole genome shotgun (WGS) entry which is preliminary data.</text>
</comment>
<organism evidence="2 3">
    <name type="scientific">Abeliophyllum distichum</name>
    <dbReference type="NCBI Taxonomy" id="126358"/>
    <lineage>
        <taxon>Eukaryota</taxon>
        <taxon>Viridiplantae</taxon>
        <taxon>Streptophyta</taxon>
        <taxon>Embryophyta</taxon>
        <taxon>Tracheophyta</taxon>
        <taxon>Spermatophyta</taxon>
        <taxon>Magnoliopsida</taxon>
        <taxon>eudicotyledons</taxon>
        <taxon>Gunneridae</taxon>
        <taxon>Pentapetalae</taxon>
        <taxon>asterids</taxon>
        <taxon>lamiids</taxon>
        <taxon>Lamiales</taxon>
        <taxon>Oleaceae</taxon>
        <taxon>Forsythieae</taxon>
        <taxon>Abeliophyllum</taxon>
    </lineage>
</organism>
<evidence type="ECO:0000313" key="3">
    <source>
        <dbReference type="Proteomes" id="UP001604336"/>
    </source>
</evidence>
<dbReference type="AlphaFoldDB" id="A0ABD1R9D3"/>
<evidence type="ECO:0000256" key="1">
    <source>
        <dbReference type="SAM" id="MobiDB-lite"/>
    </source>
</evidence>
<proteinExistence type="predicted"/>
<keyword evidence="3" id="KW-1185">Reference proteome</keyword>
<feature type="region of interest" description="Disordered" evidence="1">
    <location>
        <begin position="34"/>
        <end position="64"/>
    </location>
</feature>
<accession>A0ABD1R9D3</accession>
<dbReference type="PANTHER" id="PTHR37702">
    <property type="entry name" value="PROLINE-RICH FAMILY PROTEIN"/>
    <property type="match status" value="1"/>
</dbReference>
<sequence length="135" mass="14936">MADSKISDQISYAPPLLPYECPYPCLPTPIATSSCPPPPSPTLPSPQTPRPPSSGSTEYPPPPRDVYFPFYPPPDYYFNYYGPPPPDPILPYFPFYYKNPLPSDVSSAADVNPLMAWIPATTILLYFLLSSTLTC</sequence>
<dbReference type="Proteomes" id="UP001604336">
    <property type="component" value="Unassembled WGS sequence"/>
</dbReference>
<protein>
    <submittedName>
        <fullName evidence="2">Uncharacterized protein</fullName>
    </submittedName>
</protein>
<dbReference type="EMBL" id="JBFOLK010000009">
    <property type="protein sequence ID" value="KAL2485025.1"/>
    <property type="molecule type" value="Genomic_DNA"/>
</dbReference>
<reference evidence="3" key="1">
    <citation type="submission" date="2024-07" db="EMBL/GenBank/DDBJ databases">
        <title>Two chromosome-level genome assemblies of Korean endemic species Abeliophyllum distichum and Forsythia ovata (Oleaceae).</title>
        <authorList>
            <person name="Jang H."/>
        </authorList>
    </citation>
    <scope>NUCLEOTIDE SEQUENCE [LARGE SCALE GENOMIC DNA]</scope>
</reference>
<dbReference type="PROSITE" id="PS51257">
    <property type="entry name" value="PROKAR_LIPOPROTEIN"/>
    <property type="match status" value="1"/>
</dbReference>
<feature type="compositionally biased region" description="Pro residues" evidence="1">
    <location>
        <begin position="35"/>
        <end position="52"/>
    </location>
</feature>
<evidence type="ECO:0000313" key="2">
    <source>
        <dbReference type="EMBL" id="KAL2485025.1"/>
    </source>
</evidence>